<evidence type="ECO:0000313" key="3">
    <source>
        <dbReference type="Proteomes" id="UP000196258"/>
    </source>
</evidence>
<organism evidence="2 3">
    <name type="scientific">Thomasclavelia spiroformis</name>
    <dbReference type="NCBI Taxonomy" id="29348"/>
    <lineage>
        <taxon>Bacteria</taxon>
        <taxon>Bacillati</taxon>
        <taxon>Bacillota</taxon>
        <taxon>Erysipelotrichia</taxon>
        <taxon>Erysipelotrichales</taxon>
        <taxon>Coprobacillaceae</taxon>
        <taxon>Thomasclavelia</taxon>
    </lineage>
</organism>
<dbReference type="RefSeq" id="WP_087256365.1">
    <property type="nucleotide sequence ID" value="NZ_JAFILD010000021.1"/>
</dbReference>
<evidence type="ECO:0000313" key="2">
    <source>
        <dbReference type="EMBL" id="OUQ05058.1"/>
    </source>
</evidence>
<reference evidence="3" key="1">
    <citation type="submission" date="2017-04" db="EMBL/GenBank/DDBJ databases">
        <title>Function of individual gut microbiota members based on whole genome sequencing of pure cultures obtained from chicken caecum.</title>
        <authorList>
            <person name="Medvecky M."/>
            <person name="Cejkova D."/>
            <person name="Polansky O."/>
            <person name="Karasova D."/>
            <person name="Kubasova T."/>
            <person name="Cizek A."/>
            <person name="Rychlik I."/>
        </authorList>
    </citation>
    <scope>NUCLEOTIDE SEQUENCE [LARGE SCALE GENOMIC DNA]</scope>
    <source>
        <strain evidence="3">An149</strain>
    </source>
</reference>
<comment type="caution">
    <text evidence="2">The sequence shown here is derived from an EMBL/GenBank/DDBJ whole genome shotgun (WGS) entry which is preliminary data.</text>
</comment>
<keyword evidence="1" id="KW-0812">Transmembrane</keyword>
<dbReference type="EMBL" id="NFLB01000007">
    <property type="protein sequence ID" value="OUQ05058.1"/>
    <property type="molecule type" value="Genomic_DNA"/>
</dbReference>
<feature type="transmembrane region" description="Helical" evidence="1">
    <location>
        <begin position="99"/>
        <end position="119"/>
    </location>
</feature>
<proteinExistence type="predicted"/>
<dbReference type="AlphaFoldDB" id="A0A1Y4QIH5"/>
<keyword evidence="1" id="KW-0472">Membrane</keyword>
<protein>
    <submittedName>
        <fullName evidence="2">Uncharacterized protein</fullName>
    </submittedName>
</protein>
<feature type="transmembrane region" description="Helical" evidence="1">
    <location>
        <begin position="70"/>
        <end position="93"/>
    </location>
</feature>
<keyword evidence="1" id="KW-1133">Transmembrane helix</keyword>
<name>A0A1Y4QIH5_9FIRM</name>
<evidence type="ECO:0000256" key="1">
    <source>
        <dbReference type="SAM" id="Phobius"/>
    </source>
</evidence>
<accession>A0A1Y4QIH5</accession>
<sequence>MNNLNNGLSEFSGNNVIDDLTHINSSKDLPHKENDEKELDDRNKIYSTILENYSKYLKDTLNSNKSNKQIFLIGLLVILLIIVIGFFICLYFLSDNIIALITAFASVISAIIVIPTKIVEYLFNPQETQQIYEVIKNIQDYDKAVREDLSRK</sequence>
<gene>
    <name evidence="2" type="ORF">B5E91_06970</name>
</gene>
<dbReference type="Proteomes" id="UP000196258">
    <property type="component" value="Unassembled WGS sequence"/>
</dbReference>